<evidence type="ECO:0000259" key="2">
    <source>
        <dbReference type="Pfam" id="PF08327"/>
    </source>
</evidence>
<dbReference type="AlphaFoldDB" id="A0A4R8V8F4"/>
<accession>A0A4R8V8F4</accession>
<dbReference type="InterPro" id="IPR023393">
    <property type="entry name" value="START-like_dom_sf"/>
</dbReference>
<evidence type="ECO:0000313" key="4">
    <source>
        <dbReference type="Proteomes" id="UP000298488"/>
    </source>
</evidence>
<dbReference type="CDD" id="cd07814">
    <property type="entry name" value="SRPBCC_CalC_Aha1-like"/>
    <property type="match status" value="1"/>
</dbReference>
<sequence>MTSITVEKDLEALTMTFVAEFDAPVERVWQVWEDPRQLERWWGPPGWPATFTRHDFTVGGQSRYYMSGPDGEKSGGWWEFTAIDSPHRLVFDDGFADESGEPLRESMVTTMTVTLETVDGRTRMSNLGQFTDPEEFEKMLAMGMEEGMRLAVGQIDAILAG</sequence>
<dbReference type="Pfam" id="PF08327">
    <property type="entry name" value="AHSA1"/>
    <property type="match status" value="1"/>
</dbReference>
<feature type="domain" description="Activator of Hsp90 ATPase homologue 1/2-like C-terminal" evidence="2">
    <location>
        <begin position="22"/>
        <end position="159"/>
    </location>
</feature>
<comment type="similarity">
    <text evidence="1">Belongs to the AHA1 family.</text>
</comment>
<dbReference type="OrthoDB" id="3365660at2"/>
<proteinExistence type="inferred from homology"/>
<dbReference type="RefSeq" id="WP_104094845.1">
    <property type="nucleotide sequence ID" value="NZ_JACHBP010000001.1"/>
</dbReference>
<dbReference type="Proteomes" id="UP000298488">
    <property type="component" value="Unassembled WGS sequence"/>
</dbReference>
<protein>
    <submittedName>
        <fullName evidence="3">SRPBCC domain-containing protein</fullName>
    </submittedName>
</protein>
<dbReference type="Gene3D" id="3.30.530.20">
    <property type="match status" value="1"/>
</dbReference>
<evidence type="ECO:0000313" key="3">
    <source>
        <dbReference type="EMBL" id="TFB78963.1"/>
    </source>
</evidence>
<dbReference type="EMBL" id="SOFI01000003">
    <property type="protein sequence ID" value="TFB78963.1"/>
    <property type="molecule type" value="Genomic_DNA"/>
</dbReference>
<keyword evidence="4" id="KW-1185">Reference proteome</keyword>
<dbReference type="InterPro" id="IPR013538">
    <property type="entry name" value="ASHA1/2-like_C"/>
</dbReference>
<name>A0A4R8V8F4_9MICO</name>
<gene>
    <name evidence="3" type="ORF">E3N84_02095</name>
</gene>
<reference evidence="3 4" key="1">
    <citation type="submission" date="2019-03" db="EMBL/GenBank/DDBJ databases">
        <title>Genomics of glacier-inhabiting Cryobacterium strains.</title>
        <authorList>
            <person name="Liu Q."/>
            <person name="Xin Y.-H."/>
        </authorList>
    </citation>
    <scope>NUCLEOTIDE SEQUENCE [LARGE SCALE GENOMIC DNA]</scope>
    <source>
        <strain evidence="3 4">CGMCC 1.10440</strain>
    </source>
</reference>
<comment type="caution">
    <text evidence="3">The sequence shown here is derived from an EMBL/GenBank/DDBJ whole genome shotgun (WGS) entry which is preliminary data.</text>
</comment>
<organism evidence="3 4">
    <name type="scientific">Terrimesophilobacter mesophilus</name>
    <dbReference type="NCBI Taxonomy" id="433647"/>
    <lineage>
        <taxon>Bacteria</taxon>
        <taxon>Bacillati</taxon>
        <taxon>Actinomycetota</taxon>
        <taxon>Actinomycetes</taxon>
        <taxon>Micrococcales</taxon>
        <taxon>Microbacteriaceae</taxon>
        <taxon>Terrimesophilobacter</taxon>
    </lineage>
</organism>
<dbReference type="SUPFAM" id="SSF55961">
    <property type="entry name" value="Bet v1-like"/>
    <property type="match status" value="1"/>
</dbReference>
<evidence type="ECO:0000256" key="1">
    <source>
        <dbReference type="ARBA" id="ARBA00006817"/>
    </source>
</evidence>